<protein>
    <recommendedName>
        <fullName evidence="13">Type II secretion system protein M</fullName>
    </recommendedName>
</protein>
<dbReference type="AlphaFoldDB" id="A0A2R4XKV6"/>
<evidence type="ECO:0000256" key="5">
    <source>
        <dbReference type="ARBA" id="ARBA00022519"/>
    </source>
</evidence>
<evidence type="ECO:0000256" key="6">
    <source>
        <dbReference type="ARBA" id="ARBA00022692"/>
    </source>
</evidence>
<organism evidence="11 12">
    <name type="scientific">Orrella marina</name>
    <dbReference type="NCBI Taxonomy" id="2163011"/>
    <lineage>
        <taxon>Bacteria</taxon>
        <taxon>Pseudomonadati</taxon>
        <taxon>Pseudomonadota</taxon>
        <taxon>Betaproteobacteria</taxon>
        <taxon>Burkholderiales</taxon>
        <taxon>Alcaligenaceae</taxon>
        <taxon>Orrella</taxon>
    </lineage>
</organism>
<dbReference type="GO" id="GO:0015628">
    <property type="term" value="P:protein secretion by the type II secretion system"/>
    <property type="evidence" value="ECO:0007669"/>
    <property type="project" value="InterPro"/>
</dbReference>
<feature type="transmembrane region" description="Helical" evidence="10">
    <location>
        <begin position="42"/>
        <end position="61"/>
    </location>
</feature>
<dbReference type="EMBL" id="CP028901">
    <property type="protein sequence ID" value="AWB34404.1"/>
    <property type="molecule type" value="Genomic_DNA"/>
</dbReference>
<keyword evidence="7" id="KW-0653">Protein transport</keyword>
<dbReference type="KEGG" id="boz:DBV39_12590"/>
<evidence type="ECO:0008006" key="13">
    <source>
        <dbReference type="Google" id="ProtNLM"/>
    </source>
</evidence>
<dbReference type="RefSeq" id="WP_108621820.1">
    <property type="nucleotide sequence ID" value="NZ_CP028901.1"/>
</dbReference>
<evidence type="ECO:0000256" key="7">
    <source>
        <dbReference type="ARBA" id="ARBA00022927"/>
    </source>
</evidence>
<dbReference type="InterPro" id="IPR023229">
    <property type="entry name" value="T2SS_M_periplasmic_sf"/>
</dbReference>
<evidence type="ECO:0000256" key="1">
    <source>
        <dbReference type="ARBA" id="ARBA00004377"/>
    </source>
</evidence>
<keyword evidence="12" id="KW-1185">Reference proteome</keyword>
<comment type="similarity">
    <text evidence="2">Belongs to the GSP M family.</text>
</comment>
<keyword evidence="3" id="KW-0813">Transport</keyword>
<keyword evidence="4" id="KW-1003">Cell membrane</keyword>
<evidence type="ECO:0000313" key="12">
    <source>
        <dbReference type="Proteomes" id="UP000244571"/>
    </source>
</evidence>
<reference evidence="11 12" key="1">
    <citation type="submission" date="2018-04" db="EMBL/GenBank/DDBJ databases">
        <title>Bordetella sp. HZ20 isolated from seawater.</title>
        <authorList>
            <person name="Sun C."/>
        </authorList>
    </citation>
    <scope>NUCLEOTIDE SEQUENCE [LARGE SCALE GENOMIC DNA]</scope>
    <source>
        <strain evidence="11 12">HZ20</strain>
    </source>
</reference>
<dbReference type="GO" id="GO:0005886">
    <property type="term" value="C:plasma membrane"/>
    <property type="evidence" value="ECO:0007669"/>
    <property type="project" value="UniProtKB-SubCell"/>
</dbReference>
<evidence type="ECO:0000256" key="8">
    <source>
        <dbReference type="ARBA" id="ARBA00022989"/>
    </source>
</evidence>
<dbReference type="Gene3D" id="3.30.1360.100">
    <property type="entry name" value="General secretion pathway protein M, EpsM"/>
    <property type="match status" value="1"/>
</dbReference>
<evidence type="ECO:0000256" key="3">
    <source>
        <dbReference type="ARBA" id="ARBA00022448"/>
    </source>
</evidence>
<proteinExistence type="inferred from homology"/>
<dbReference type="Pfam" id="PF04612">
    <property type="entry name" value="T2SSM"/>
    <property type="match status" value="1"/>
</dbReference>
<dbReference type="SUPFAM" id="SSF103054">
    <property type="entry name" value="General secretion pathway protein M, EpsM"/>
    <property type="match status" value="1"/>
</dbReference>
<accession>A0A2R4XKV6</accession>
<evidence type="ECO:0000256" key="4">
    <source>
        <dbReference type="ARBA" id="ARBA00022475"/>
    </source>
</evidence>
<evidence type="ECO:0000313" key="11">
    <source>
        <dbReference type="EMBL" id="AWB34404.1"/>
    </source>
</evidence>
<evidence type="ECO:0000256" key="2">
    <source>
        <dbReference type="ARBA" id="ARBA00010637"/>
    </source>
</evidence>
<keyword evidence="5" id="KW-0997">Cell inner membrane</keyword>
<gene>
    <name evidence="11" type="ORF">DBV39_12590</name>
</gene>
<dbReference type="OrthoDB" id="8666953at2"/>
<dbReference type="GO" id="GO:0015627">
    <property type="term" value="C:type II protein secretion system complex"/>
    <property type="evidence" value="ECO:0007669"/>
    <property type="project" value="InterPro"/>
</dbReference>
<evidence type="ECO:0000256" key="10">
    <source>
        <dbReference type="SAM" id="Phobius"/>
    </source>
</evidence>
<keyword evidence="9 10" id="KW-0472">Membrane</keyword>
<comment type="subcellular location">
    <subcellularLocation>
        <location evidence="1">Cell inner membrane</location>
        <topology evidence="1">Single-pass membrane protein</topology>
    </subcellularLocation>
</comment>
<dbReference type="InterPro" id="IPR007690">
    <property type="entry name" value="T2SS_GspM"/>
</dbReference>
<dbReference type="Proteomes" id="UP000244571">
    <property type="component" value="Chromosome"/>
</dbReference>
<evidence type="ECO:0000256" key="9">
    <source>
        <dbReference type="ARBA" id="ARBA00023136"/>
    </source>
</evidence>
<name>A0A2R4XKV6_9BURK</name>
<sequence length="197" mass="21683">MNQPTRSSTRATDGRYPLLTWLQGMQQRGQATWAKLTARERIFVTTGGLAILLIAIWLLAIKPALSSIHMDHQRIVSLQTDLARVQALGLQAQTLRSRVLTRDIPIPSTVELQGSLTQAGLPVTVEPLAGSNVSADGEQWQLRIEQAKVDGLMQWLTESLRAYNLRIVQATLQRAEVDHRDRPGYVTGIISLANGGA</sequence>
<keyword evidence="6 10" id="KW-0812">Transmembrane</keyword>
<keyword evidence="8 10" id="KW-1133">Transmembrane helix</keyword>